<dbReference type="CDD" id="cd07047">
    <property type="entry name" value="BMC_PduB_repeat1"/>
    <property type="match status" value="1"/>
</dbReference>
<dbReference type="GO" id="GO:0031469">
    <property type="term" value="C:bacterial microcompartment"/>
    <property type="evidence" value="ECO:0007669"/>
    <property type="project" value="UniProtKB-SubCell"/>
</dbReference>
<dbReference type="NCBIfam" id="NF011944">
    <property type="entry name" value="PRK15415.1"/>
    <property type="match status" value="1"/>
</dbReference>
<sequence length="316" mass="33746">MSEVLNRQSREITTIVSQPNISRPNYQREKGKERLLGIKATESSNKAGQSFVPQLNPSGTLFTISMKPPAKINTGYTPVDEQKEVKAEVRNSEITEKSFGQAKFIGVSAGNTVGYVIPNLEPGLSQYLQANRSLRAIGVISSRVGAAAQIMAADEAVKKTNSELIRLELARDELGGPGHGVFALFGAEDVADVIRAVEIALKATEEYYQNIKNTPAGKIETHYTARAAAALNKAFGAPLNQAFGIIIGAPAGVGLLMSDTALKTAHVTMVSFWGPSVVQAFANEVWFTVTGDSAAVKNALEAAREVGLQVLAEFRA</sequence>
<dbReference type="InterPro" id="IPR000249">
    <property type="entry name" value="BMC_dom"/>
</dbReference>
<evidence type="ECO:0000313" key="5">
    <source>
        <dbReference type="Proteomes" id="UP000002706"/>
    </source>
</evidence>
<accession>Q3AE96</accession>
<dbReference type="AlphaFoldDB" id="Q3AE96"/>
<dbReference type="InterPro" id="IPR044870">
    <property type="entry name" value="BMC_CP"/>
</dbReference>
<feature type="domain" description="BMC circularly permuted" evidence="3">
    <location>
        <begin position="210"/>
        <end position="314"/>
    </location>
</feature>
<reference evidence="4 5" key="1">
    <citation type="journal article" date="2005" name="PLoS Genet.">
        <title>Life in hot carbon monoxide: the complete genome sequence of Carboxydothermus hydrogenoformans Z-2901.</title>
        <authorList>
            <person name="Wu M."/>
            <person name="Ren Q."/>
            <person name="Durkin A.S."/>
            <person name="Daugherty S.C."/>
            <person name="Brinkac L.M."/>
            <person name="Dodson R.J."/>
            <person name="Madupu R."/>
            <person name="Sullivan S.A."/>
            <person name="Kolonay J.F."/>
            <person name="Haft D.H."/>
            <person name="Nelson W.C."/>
            <person name="Tallon L.J."/>
            <person name="Jones K.M."/>
            <person name="Ulrich L.E."/>
            <person name="Gonzalez J.M."/>
            <person name="Zhulin I.B."/>
            <person name="Robb F.T."/>
            <person name="Eisen J.A."/>
        </authorList>
    </citation>
    <scope>NUCLEOTIDE SEQUENCE [LARGE SCALE GENOMIC DNA]</scope>
    <source>
        <strain evidence="5">ATCC BAA-161 / DSM 6008 / Z-2901</strain>
    </source>
</reference>
<dbReference type="SUPFAM" id="SSF143414">
    <property type="entry name" value="CcmK-like"/>
    <property type="match status" value="2"/>
</dbReference>
<protein>
    <submittedName>
        <fullName evidence="4">Putative propanediol utilization protein pduB</fullName>
    </submittedName>
</protein>
<evidence type="ECO:0000313" key="4">
    <source>
        <dbReference type="EMBL" id="ABB15915.1"/>
    </source>
</evidence>
<dbReference type="STRING" id="246194.CHY_0683"/>
<dbReference type="HOGENOM" id="CLU_076302_0_0_9"/>
<feature type="domain" description="BMC circularly permuted" evidence="3">
    <location>
        <begin position="98"/>
        <end position="207"/>
    </location>
</feature>
<dbReference type="Gene3D" id="3.30.70.1710">
    <property type="match status" value="2"/>
</dbReference>
<dbReference type="eggNOG" id="COG4816">
    <property type="taxonomic scope" value="Bacteria"/>
</dbReference>
<comment type="subcellular location">
    <subcellularLocation>
        <location evidence="1">Bacterial microcompartment</location>
    </subcellularLocation>
</comment>
<dbReference type="EMBL" id="CP000141">
    <property type="protein sequence ID" value="ABB15915.1"/>
    <property type="molecule type" value="Genomic_DNA"/>
</dbReference>
<dbReference type="PROSITE" id="PS51931">
    <property type="entry name" value="BMC_CP"/>
    <property type="match status" value="2"/>
</dbReference>
<organism evidence="4 5">
    <name type="scientific">Carboxydothermus hydrogenoformans (strain ATCC BAA-161 / DSM 6008 / Z-2901)</name>
    <dbReference type="NCBI Taxonomy" id="246194"/>
    <lineage>
        <taxon>Bacteria</taxon>
        <taxon>Bacillati</taxon>
        <taxon>Bacillota</taxon>
        <taxon>Clostridia</taxon>
        <taxon>Thermoanaerobacterales</taxon>
        <taxon>Thermoanaerobacteraceae</taxon>
        <taxon>Carboxydothermus</taxon>
    </lineage>
</organism>
<gene>
    <name evidence="4" type="ordered locus">CHY_0683</name>
</gene>
<evidence type="ECO:0000256" key="2">
    <source>
        <dbReference type="ARBA" id="ARBA00024446"/>
    </source>
</evidence>
<dbReference type="SMART" id="SM00877">
    <property type="entry name" value="BMC"/>
    <property type="match status" value="2"/>
</dbReference>
<dbReference type="KEGG" id="chy:CHY_0683"/>
<dbReference type="InterPro" id="IPR037233">
    <property type="entry name" value="CcmK-like_sf"/>
</dbReference>
<proteinExistence type="predicted"/>
<evidence type="ECO:0000256" key="1">
    <source>
        <dbReference type="ARBA" id="ARBA00024322"/>
    </source>
</evidence>
<name>Q3AE96_CARHZ</name>
<dbReference type="Proteomes" id="UP000002706">
    <property type="component" value="Chromosome"/>
</dbReference>
<dbReference type="CDD" id="cd07048">
    <property type="entry name" value="BMC_PduB_repeat2"/>
    <property type="match status" value="1"/>
</dbReference>
<dbReference type="SMR" id="Q3AE96"/>
<dbReference type="Pfam" id="PF00936">
    <property type="entry name" value="BMC"/>
    <property type="match status" value="2"/>
</dbReference>
<keyword evidence="2" id="KW-1283">Bacterial microcompartment</keyword>
<evidence type="ECO:0000259" key="3">
    <source>
        <dbReference type="PROSITE" id="PS51931"/>
    </source>
</evidence>
<keyword evidence="5" id="KW-1185">Reference proteome</keyword>
<dbReference type="InParanoid" id="Q3AE96"/>